<dbReference type="AlphaFoldDB" id="A0A1M4WPA0"/>
<reference evidence="1 2" key="1">
    <citation type="submission" date="2016-11" db="EMBL/GenBank/DDBJ databases">
        <authorList>
            <person name="Jaros S."/>
            <person name="Januszkiewicz K."/>
            <person name="Wedrychowicz H."/>
        </authorList>
    </citation>
    <scope>NUCLEOTIDE SEQUENCE [LARGE SCALE GENOMIC DNA]</scope>
    <source>
        <strain evidence="1 2">DSM 18119</strain>
    </source>
</reference>
<evidence type="ECO:0000313" key="2">
    <source>
        <dbReference type="Proteomes" id="UP000184048"/>
    </source>
</evidence>
<dbReference type="Proteomes" id="UP000184048">
    <property type="component" value="Unassembled WGS sequence"/>
</dbReference>
<protein>
    <submittedName>
        <fullName evidence="1">Uncharacterized protein</fullName>
    </submittedName>
</protein>
<organism evidence="1 2">
    <name type="scientific">Flavisolibacter ginsengisoli DSM 18119</name>
    <dbReference type="NCBI Taxonomy" id="1121884"/>
    <lineage>
        <taxon>Bacteria</taxon>
        <taxon>Pseudomonadati</taxon>
        <taxon>Bacteroidota</taxon>
        <taxon>Chitinophagia</taxon>
        <taxon>Chitinophagales</taxon>
        <taxon>Chitinophagaceae</taxon>
        <taxon>Flavisolibacter</taxon>
    </lineage>
</organism>
<proteinExistence type="predicted"/>
<evidence type="ECO:0000313" key="1">
    <source>
        <dbReference type="EMBL" id="SHE83044.1"/>
    </source>
</evidence>
<gene>
    <name evidence="1" type="ORF">SAMN02745131_01171</name>
</gene>
<sequence>MVALFVFNYSLNHKDEYHITRATMDVMVRPDTPEALRVFYFEQNYIRRAYLVKARQYGL</sequence>
<accession>A0A1M4WPA0</accession>
<dbReference type="EMBL" id="FQUU01000004">
    <property type="protein sequence ID" value="SHE83044.1"/>
    <property type="molecule type" value="Genomic_DNA"/>
</dbReference>
<keyword evidence="2" id="KW-1185">Reference proteome</keyword>
<name>A0A1M4WPA0_9BACT</name>